<dbReference type="Proteomes" id="UP000030403">
    <property type="component" value="Unassembled WGS sequence"/>
</dbReference>
<dbReference type="EMBL" id="AVPF01000039">
    <property type="protein sequence ID" value="KGX85522.1"/>
    <property type="molecule type" value="Genomic_DNA"/>
</dbReference>
<dbReference type="OrthoDB" id="2690514at2"/>
<dbReference type="Pfam" id="PF10720">
    <property type="entry name" value="DUF2515"/>
    <property type="match status" value="1"/>
</dbReference>
<dbReference type="STRING" id="1385511.GCA_000425225_03627"/>
<sequence length="318" mass="38349">MDAREEQRLVQHIREQTSILNVDNISRTKAYQNFYFSYPEIRWAFLASMVSRNAGWNMTDLQMDPFQSMLSNQEKRNLFSTYERANWLIFSDAYPQLLLYAISSDKGERLFHLLPKFSISKFMEKEWIYFWENRDYSRLVTALIINEQNVIQKPVIEQSFYKHEVFQRLPFRSQDLFHLSAVLFPTLKGKIYGAYVHDFFHLSNRITLGKKLNALLFHKDLHHEFIAFAKYTEPLGSRIEYERYFTTRMPKAPMLRMVYPVITHQDNIRKDWFHSGRSVKKKWWKDEEADLSIDVSNRFYAKRYLLQAWDRLEKTSIN</sequence>
<gene>
    <name evidence="1" type="ORF">N783_14465</name>
</gene>
<accession>A0A0A5HPK3</accession>
<keyword evidence="2" id="KW-1185">Reference proteome</keyword>
<proteinExistence type="predicted"/>
<comment type="caution">
    <text evidence="1">The sequence shown here is derived from an EMBL/GenBank/DDBJ whole genome shotgun (WGS) entry which is preliminary data.</text>
</comment>
<protein>
    <recommendedName>
        <fullName evidence="3">DUF2515 domain-containing protein</fullName>
    </recommendedName>
</protein>
<dbReference type="RefSeq" id="WP_051255124.1">
    <property type="nucleotide sequence ID" value="NZ_AULJ01000050.1"/>
</dbReference>
<evidence type="ECO:0008006" key="3">
    <source>
        <dbReference type="Google" id="ProtNLM"/>
    </source>
</evidence>
<name>A0A0A5HPK3_9BACI</name>
<reference evidence="1 2" key="1">
    <citation type="submission" date="2013-08" db="EMBL/GenBank/DDBJ databases">
        <authorList>
            <person name="Huang J."/>
            <person name="Wang G."/>
        </authorList>
    </citation>
    <scope>NUCLEOTIDE SEQUENCE [LARGE SCALE GENOMIC DNA]</scope>
    <source>
        <strain evidence="1 2">BH030004</strain>
    </source>
</reference>
<dbReference type="InterPro" id="IPR019658">
    <property type="entry name" value="DUF2515"/>
</dbReference>
<organism evidence="1 2">
    <name type="scientific">Pontibacillus marinus BH030004 = DSM 16465</name>
    <dbReference type="NCBI Taxonomy" id="1385511"/>
    <lineage>
        <taxon>Bacteria</taxon>
        <taxon>Bacillati</taxon>
        <taxon>Bacillota</taxon>
        <taxon>Bacilli</taxon>
        <taxon>Bacillales</taxon>
        <taxon>Bacillaceae</taxon>
        <taxon>Pontibacillus</taxon>
    </lineage>
</organism>
<evidence type="ECO:0000313" key="1">
    <source>
        <dbReference type="EMBL" id="KGX85522.1"/>
    </source>
</evidence>
<evidence type="ECO:0000313" key="2">
    <source>
        <dbReference type="Proteomes" id="UP000030403"/>
    </source>
</evidence>
<dbReference type="eggNOG" id="ENOG502ZB0U">
    <property type="taxonomic scope" value="Bacteria"/>
</dbReference>
<dbReference type="AlphaFoldDB" id="A0A0A5HPK3"/>